<proteinExistence type="inferred from homology"/>
<dbReference type="GO" id="GO:0006367">
    <property type="term" value="P:transcription initiation at RNA polymerase II promoter"/>
    <property type="evidence" value="ECO:0007669"/>
    <property type="project" value="InterPro"/>
</dbReference>
<dbReference type="PANTHER" id="PTHR12694">
    <property type="entry name" value="TRANSCRIPTION INITIATION FACTOR IIA SUBUNIT 1"/>
    <property type="match status" value="1"/>
</dbReference>
<dbReference type="OrthoDB" id="6275927at2759"/>
<comment type="subcellular location">
    <subcellularLocation>
        <location evidence="1">Nucleus</location>
    </subcellularLocation>
</comment>
<evidence type="ECO:0000313" key="7">
    <source>
        <dbReference type="Proteomes" id="UP000799429"/>
    </source>
</evidence>
<dbReference type="SUPFAM" id="SSF50784">
    <property type="entry name" value="Transcription factor IIA (TFIIA), beta-barrel domain"/>
    <property type="match status" value="1"/>
</dbReference>
<keyword evidence="7" id="KW-1185">Reference proteome</keyword>
<dbReference type="InterPro" id="IPR004855">
    <property type="entry name" value="TFIIA_asu/bsu"/>
</dbReference>
<evidence type="ECO:0000256" key="5">
    <source>
        <dbReference type="SAM" id="MobiDB-lite"/>
    </source>
</evidence>
<evidence type="ECO:0000313" key="6">
    <source>
        <dbReference type="EMBL" id="KAF2839458.1"/>
    </source>
</evidence>
<dbReference type="Gene3D" id="2.30.18.10">
    <property type="entry name" value="Transcription factor IIA (TFIIA), beta-barrel domain"/>
    <property type="match status" value="1"/>
</dbReference>
<feature type="compositionally biased region" description="Polar residues" evidence="5">
    <location>
        <begin position="155"/>
        <end position="177"/>
    </location>
</feature>
<dbReference type="CDD" id="cd07976">
    <property type="entry name" value="TFIIA_alpha_beta_like"/>
    <property type="match status" value="2"/>
</dbReference>
<comment type="caution">
    <text evidence="6">The sequence shown here is derived from an EMBL/GenBank/DDBJ whole genome shotgun (WGS) entry which is preliminary data.</text>
</comment>
<feature type="region of interest" description="Disordered" evidence="5">
    <location>
        <begin position="292"/>
        <end position="339"/>
    </location>
</feature>
<reference evidence="6" key="1">
    <citation type="journal article" date="2020" name="Stud. Mycol.">
        <title>101 Dothideomycetes genomes: a test case for predicting lifestyles and emergence of pathogens.</title>
        <authorList>
            <person name="Haridas S."/>
            <person name="Albert R."/>
            <person name="Binder M."/>
            <person name="Bloem J."/>
            <person name="Labutti K."/>
            <person name="Salamov A."/>
            <person name="Andreopoulos B."/>
            <person name="Baker S."/>
            <person name="Barry K."/>
            <person name="Bills G."/>
            <person name="Bluhm B."/>
            <person name="Cannon C."/>
            <person name="Castanera R."/>
            <person name="Culley D."/>
            <person name="Daum C."/>
            <person name="Ezra D."/>
            <person name="Gonzalez J."/>
            <person name="Henrissat B."/>
            <person name="Kuo A."/>
            <person name="Liang C."/>
            <person name="Lipzen A."/>
            <person name="Lutzoni F."/>
            <person name="Magnuson J."/>
            <person name="Mondo S."/>
            <person name="Nolan M."/>
            <person name="Ohm R."/>
            <person name="Pangilinan J."/>
            <person name="Park H.-J."/>
            <person name="Ramirez L."/>
            <person name="Alfaro M."/>
            <person name="Sun H."/>
            <person name="Tritt A."/>
            <person name="Yoshinaga Y."/>
            <person name="Zwiers L.-H."/>
            <person name="Turgeon B."/>
            <person name="Goodwin S."/>
            <person name="Spatafora J."/>
            <person name="Crous P."/>
            <person name="Grigoriev I."/>
        </authorList>
    </citation>
    <scope>NUCLEOTIDE SEQUENCE</scope>
    <source>
        <strain evidence="6">CBS 101060</strain>
    </source>
</reference>
<dbReference type="InterPro" id="IPR009088">
    <property type="entry name" value="TFIIA_b-brl"/>
</dbReference>
<feature type="region of interest" description="Disordered" evidence="5">
    <location>
        <begin position="155"/>
        <end position="220"/>
    </location>
</feature>
<dbReference type="SUPFAM" id="SSF47396">
    <property type="entry name" value="Transcription factor IIA (TFIIA), alpha-helical domain"/>
    <property type="match status" value="1"/>
</dbReference>
<protein>
    <submittedName>
        <fullName evidence="6">Transcription factor IIA, alpha/beta subunit</fullName>
    </submittedName>
</protein>
<dbReference type="EMBL" id="MU006095">
    <property type="protein sequence ID" value="KAF2839458.1"/>
    <property type="molecule type" value="Genomic_DNA"/>
</dbReference>
<evidence type="ECO:0000256" key="2">
    <source>
        <dbReference type="ARBA" id="ARBA00010059"/>
    </source>
</evidence>
<dbReference type="Pfam" id="PF03153">
    <property type="entry name" value="TFIIA"/>
    <property type="match status" value="1"/>
</dbReference>
<evidence type="ECO:0000256" key="3">
    <source>
        <dbReference type="ARBA" id="ARBA00023163"/>
    </source>
</evidence>
<dbReference type="SMART" id="SM01371">
    <property type="entry name" value="TFIIA"/>
    <property type="match status" value="1"/>
</dbReference>
<accession>A0A9P4VQ48</accession>
<sequence length="383" mass="42311">MSNAIVGTVYAQIMEKVISASQNDFEEGGVDQQTLTELREMWQTKLSNQHVAHFPWEPTPAQPQIVNPPTVPSNAKPDPSPVSSATAQSVPNGNYGGARIKTEPGYESGPQMPPYQQPNGYNSGLNPQLAQQRAMNILQQNYGAQAAENIAASQQQRVQANQNSTGGLVLPGQQQSRPVGLQLPGQGGQQQRQGQPQNYQHQYNSQQQRPSTLANAQTDGAGDEWAKIVAQRKTQTDEDRLAADMSLRERLQQMSEQMDSGLMVPLTERCKSKGRGRRIRVTLAGPSSVQTNLASIPQLDGELGLDDERDDDDEDAINSDLDDSEDEVGQQDDDEGEMGETMLCTYDKVQRVKNKWKCTLKDGILTTNNKEYLFHKAQGEFEW</sequence>
<keyword evidence="3" id="KW-0804">Transcription</keyword>
<organism evidence="6 7">
    <name type="scientific">Patellaria atrata CBS 101060</name>
    <dbReference type="NCBI Taxonomy" id="1346257"/>
    <lineage>
        <taxon>Eukaryota</taxon>
        <taxon>Fungi</taxon>
        <taxon>Dikarya</taxon>
        <taxon>Ascomycota</taxon>
        <taxon>Pezizomycotina</taxon>
        <taxon>Dothideomycetes</taxon>
        <taxon>Dothideomycetes incertae sedis</taxon>
        <taxon>Patellariales</taxon>
        <taxon>Patellariaceae</taxon>
        <taxon>Patellaria</taxon>
    </lineage>
</organism>
<evidence type="ECO:0000256" key="4">
    <source>
        <dbReference type="ARBA" id="ARBA00023242"/>
    </source>
</evidence>
<dbReference type="Gene3D" id="1.10.287.100">
    <property type="match status" value="1"/>
</dbReference>
<evidence type="ECO:0000256" key="1">
    <source>
        <dbReference type="ARBA" id="ARBA00004123"/>
    </source>
</evidence>
<feature type="region of interest" description="Disordered" evidence="5">
    <location>
        <begin position="54"/>
        <end position="126"/>
    </location>
</feature>
<gene>
    <name evidence="6" type="ORF">M501DRAFT_1011279</name>
</gene>
<dbReference type="FunFam" id="2.30.18.10:FF:000006">
    <property type="entry name" value="Transcription factor TFIIA complex subunit Toa1"/>
    <property type="match status" value="1"/>
</dbReference>
<keyword evidence="4" id="KW-0539">Nucleus</keyword>
<name>A0A9P4VQ48_9PEZI</name>
<dbReference type="Proteomes" id="UP000799429">
    <property type="component" value="Unassembled WGS sequence"/>
</dbReference>
<dbReference type="GO" id="GO:0005672">
    <property type="term" value="C:transcription factor TFIIA complex"/>
    <property type="evidence" value="ECO:0007669"/>
    <property type="project" value="InterPro"/>
</dbReference>
<comment type="similarity">
    <text evidence="2">Belongs to the TFIIA subunit 1 family.</text>
</comment>
<feature type="compositionally biased region" description="Acidic residues" evidence="5">
    <location>
        <begin position="303"/>
        <end position="338"/>
    </location>
</feature>
<feature type="compositionally biased region" description="Polar residues" evidence="5">
    <location>
        <begin position="117"/>
        <end position="126"/>
    </location>
</feature>
<feature type="compositionally biased region" description="Low complexity" evidence="5">
    <location>
        <begin position="180"/>
        <end position="211"/>
    </location>
</feature>
<dbReference type="PANTHER" id="PTHR12694:SF8">
    <property type="entry name" value="TRANSCRIPTION INITIATION FACTOR IIA SUBUNIT 1"/>
    <property type="match status" value="1"/>
</dbReference>
<dbReference type="AlphaFoldDB" id="A0A9P4VQ48"/>
<feature type="compositionally biased region" description="Polar residues" evidence="5">
    <location>
        <begin position="81"/>
        <end position="92"/>
    </location>
</feature>